<accession>B4VJQ8</accession>
<dbReference type="RefSeq" id="WP_006098885.1">
    <property type="nucleotide sequence ID" value="NZ_DS989843.1"/>
</dbReference>
<dbReference type="AlphaFoldDB" id="B4VJQ8"/>
<organism evidence="2 3">
    <name type="scientific">Coleofasciculus chthonoplastes PCC 7420</name>
    <dbReference type="NCBI Taxonomy" id="118168"/>
    <lineage>
        <taxon>Bacteria</taxon>
        <taxon>Bacillati</taxon>
        <taxon>Cyanobacteriota</taxon>
        <taxon>Cyanophyceae</taxon>
        <taxon>Coleofasciculales</taxon>
        <taxon>Coleofasciculaceae</taxon>
        <taxon>Coleofasciculus</taxon>
    </lineage>
</organism>
<gene>
    <name evidence="2" type="ORF">MC7420_2948</name>
</gene>
<dbReference type="EMBL" id="DS989843">
    <property type="protein sequence ID" value="EDX77624.1"/>
    <property type="molecule type" value="Genomic_DNA"/>
</dbReference>
<reference evidence="2 3" key="1">
    <citation type="submission" date="2008-07" db="EMBL/GenBank/DDBJ databases">
        <authorList>
            <person name="Tandeau de Marsac N."/>
            <person name="Ferriera S."/>
            <person name="Johnson J."/>
            <person name="Kravitz S."/>
            <person name="Beeson K."/>
            <person name="Sutton G."/>
            <person name="Rogers Y.-H."/>
            <person name="Friedman R."/>
            <person name="Frazier M."/>
            <person name="Venter J.C."/>
        </authorList>
    </citation>
    <scope>NUCLEOTIDE SEQUENCE [LARGE SCALE GENOMIC DNA]</scope>
    <source>
        <strain evidence="2 3">PCC 7420</strain>
    </source>
</reference>
<feature type="region of interest" description="Disordered" evidence="1">
    <location>
        <begin position="131"/>
        <end position="152"/>
    </location>
</feature>
<evidence type="ECO:0000313" key="2">
    <source>
        <dbReference type="EMBL" id="EDX77624.1"/>
    </source>
</evidence>
<feature type="compositionally biased region" description="Polar residues" evidence="1">
    <location>
        <begin position="137"/>
        <end position="152"/>
    </location>
</feature>
<dbReference type="Proteomes" id="UP000003835">
    <property type="component" value="Unassembled WGS sequence"/>
</dbReference>
<dbReference type="OrthoDB" id="468230at2"/>
<proteinExistence type="predicted"/>
<keyword evidence="3" id="KW-1185">Reference proteome</keyword>
<dbReference type="HOGENOM" id="CLU_1747954_0_0_3"/>
<protein>
    <submittedName>
        <fullName evidence="2">Uncharacterized protein</fullName>
    </submittedName>
</protein>
<evidence type="ECO:0000313" key="3">
    <source>
        <dbReference type="Proteomes" id="UP000003835"/>
    </source>
</evidence>
<evidence type="ECO:0000256" key="1">
    <source>
        <dbReference type="SAM" id="MobiDB-lite"/>
    </source>
</evidence>
<name>B4VJQ8_9CYAN</name>
<dbReference type="STRING" id="118168.MC7420_2948"/>
<dbReference type="eggNOG" id="ENOG5032X72">
    <property type="taxonomic scope" value="Bacteria"/>
</dbReference>
<sequence length="152" mass="17364">MNKEHILICQAFGQMLENSTTELEEKLTTNTRVAIARYFTQLPEEDRLNPSIMAIKIGHFCYSPGHENLKKWLLRIYNRLGIDDIQKVVKKTGDPGEEADAPTETNRILINEARDICQYLQNWATQQLNQTNQRNNPPVQGQSKPGNQNAAN</sequence>